<dbReference type="EMBL" id="ACXX02000004">
    <property type="protein sequence ID" value="EGD48411.1"/>
    <property type="molecule type" value="Genomic_DNA"/>
</dbReference>
<reference evidence="1" key="2">
    <citation type="submission" date="2011-01" db="EMBL/GenBank/DDBJ databases">
        <title>The Non-contiguous Finished genome of Clostridium papyrosolvens.</title>
        <authorList>
            <person name="Lucas S."/>
            <person name="Copeland A."/>
            <person name="Lapidus A."/>
            <person name="Cheng J.-F."/>
            <person name="Goodwin L."/>
            <person name="Pitluck S."/>
            <person name="Misra M."/>
            <person name="Chertkov O."/>
            <person name="Detter J.C."/>
            <person name="Han C."/>
            <person name="Tapia R."/>
            <person name="Land M."/>
            <person name="Hauser L."/>
            <person name="Kyrpides N."/>
            <person name="Ivanova N."/>
            <person name="Pagani I."/>
            <person name="Mouttaki H."/>
            <person name="He Z."/>
            <person name="Zhou J."/>
            <person name="Hemme C.L."/>
            <person name="Woyke T."/>
        </authorList>
    </citation>
    <scope>NUCLEOTIDE SEQUENCE [LARGE SCALE GENOMIC DNA]</scope>
    <source>
        <strain evidence="1">DSM 2782</strain>
    </source>
</reference>
<gene>
    <name evidence="1" type="ORF">Cpap_2563</name>
</gene>
<keyword evidence="2" id="KW-1185">Reference proteome</keyword>
<dbReference type="Proteomes" id="UP000003860">
    <property type="component" value="Unassembled WGS sequence"/>
</dbReference>
<reference evidence="1" key="1">
    <citation type="submission" date="2009-07" db="EMBL/GenBank/DDBJ databases">
        <authorList>
            <consortium name="US DOE Joint Genome Institute (JGI-PGF)"/>
            <person name="Lucas S."/>
            <person name="Copeland A."/>
            <person name="Lapidus A."/>
            <person name="Glavina del Rio T."/>
            <person name="Tice H."/>
            <person name="Bruce D."/>
            <person name="Goodwin L."/>
            <person name="Pitluck S."/>
            <person name="Larimer F."/>
            <person name="Land M.L."/>
            <person name="Mouttaki H."/>
            <person name="He Z."/>
            <person name="Zhou J."/>
            <person name="Hemme C.L."/>
        </authorList>
    </citation>
    <scope>NUCLEOTIDE SEQUENCE [LARGE SCALE GENOMIC DNA]</scope>
    <source>
        <strain evidence="1">DSM 2782</strain>
    </source>
</reference>
<proteinExistence type="predicted"/>
<comment type="caution">
    <text evidence="1">The sequence shown here is derived from an EMBL/GenBank/DDBJ whole genome shotgun (WGS) entry which is preliminary data.</text>
</comment>
<dbReference type="AlphaFoldDB" id="F1TBK7"/>
<protein>
    <submittedName>
        <fullName evidence="1">Phage protein</fullName>
    </submittedName>
</protein>
<dbReference type="eggNOG" id="ENOG5032YNZ">
    <property type="taxonomic scope" value="Bacteria"/>
</dbReference>
<evidence type="ECO:0000313" key="2">
    <source>
        <dbReference type="Proteomes" id="UP000003860"/>
    </source>
</evidence>
<sequence length="160" mass="18397">MRGNLNVYYDSNSKGGIFILIEVIDAIAAKLTRDFGNSIAVYKEEAEQGLTAPCFFVSLNNFSQKQITGKRYYREQRFTIKYCPSKVNKNTEICQVADRLYDTLESVFMEADMFRGSKMSCEVVEGVLLFYVNYNFYVYKETQSEEPMENIAVEGGLKKE</sequence>
<dbReference type="Pfam" id="PF20765">
    <property type="entry name" value="Phage_tail_terminator_8"/>
    <property type="match status" value="1"/>
</dbReference>
<dbReference type="STRING" id="588581.Cpap_2563"/>
<evidence type="ECO:0000313" key="1">
    <source>
        <dbReference type="EMBL" id="EGD48411.1"/>
    </source>
</evidence>
<name>F1TBK7_9FIRM</name>
<organism evidence="1 2">
    <name type="scientific">Ruminiclostridium papyrosolvens DSM 2782</name>
    <dbReference type="NCBI Taxonomy" id="588581"/>
    <lineage>
        <taxon>Bacteria</taxon>
        <taxon>Bacillati</taxon>
        <taxon>Bacillota</taxon>
        <taxon>Clostridia</taxon>
        <taxon>Eubacteriales</taxon>
        <taxon>Oscillospiraceae</taxon>
        <taxon>Ruminiclostridium</taxon>
    </lineage>
</organism>
<accession>F1TBK7</accession>
<dbReference type="InterPro" id="IPR049254">
    <property type="entry name" value="Phage_tail_terminator"/>
</dbReference>